<proteinExistence type="inferred from homology"/>
<dbReference type="SUPFAM" id="SSF53822">
    <property type="entry name" value="Periplasmic binding protein-like I"/>
    <property type="match status" value="1"/>
</dbReference>
<evidence type="ECO:0000256" key="2">
    <source>
        <dbReference type="ARBA" id="ARBA00007639"/>
    </source>
</evidence>
<feature type="chain" id="PRO_5020495632" evidence="4">
    <location>
        <begin position="19"/>
        <end position="311"/>
    </location>
</feature>
<reference evidence="6 7" key="1">
    <citation type="submission" date="2019-01" db="EMBL/GenBank/DDBJ databases">
        <title>Lacunisphaera sp. strain TWA-58.</title>
        <authorList>
            <person name="Chen W.-M."/>
        </authorList>
    </citation>
    <scope>NUCLEOTIDE SEQUENCE [LARGE SCALE GENOMIC DNA]</scope>
    <source>
        <strain evidence="6 7">TWA-58</strain>
    </source>
</reference>
<sequence length="311" mass="32805">MKLLRCLPLALAPLIAFAAGEKIAVIPKGTTHSFWKSVESGAKQAGAELGAEIIWKGPLKEDDRAQQIAVVQQFVSSGVNAIVLAPLDDTALRGPVKSAAERNIPVVIFDSALKGEPGKDFLSYVATNNTRGGEIGGEELARLLGGKGKVVLLRYAEGSASTGEREAGFMSVMKKHPGITVIVDNRYAGPTISSAQDASMNLIDKVREADGIFCPNESSTQGMILALRQTGLAGKKKFVGFDTSAFLLGALAKGDVQGLVAQNPVRMGYLGVVTAVKHLRGEKVETVVDTGCVLVTKENRHTPEVEAVIGK</sequence>
<protein>
    <submittedName>
        <fullName evidence="6">Sugar ABC transporter substrate-binding protein</fullName>
    </submittedName>
</protein>
<dbReference type="RefSeq" id="WP_129045964.1">
    <property type="nucleotide sequence ID" value="NZ_SDHX01000001.1"/>
</dbReference>
<gene>
    <name evidence="6" type="ORF">ESB00_01490</name>
</gene>
<dbReference type="EMBL" id="SDHX01000001">
    <property type="protein sequence ID" value="RXK54600.1"/>
    <property type="molecule type" value="Genomic_DNA"/>
</dbReference>
<evidence type="ECO:0000313" key="7">
    <source>
        <dbReference type="Proteomes" id="UP000290218"/>
    </source>
</evidence>
<comment type="similarity">
    <text evidence="2">Belongs to the bacterial solute-binding protein 2 family.</text>
</comment>
<evidence type="ECO:0000313" key="6">
    <source>
        <dbReference type="EMBL" id="RXK54600.1"/>
    </source>
</evidence>
<dbReference type="GO" id="GO:0030313">
    <property type="term" value="C:cell envelope"/>
    <property type="evidence" value="ECO:0007669"/>
    <property type="project" value="UniProtKB-SubCell"/>
</dbReference>
<evidence type="ECO:0000256" key="4">
    <source>
        <dbReference type="SAM" id="SignalP"/>
    </source>
</evidence>
<dbReference type="Pfam" id="PF13407">
    <property type="entry name" value="Peripla_BP_4"/>
    <property type="match status" value="1"/>
</dbReference>
<dbReference type="CDD" id="cd20004">
    <property type="entry name" value="PBP1_ABC_sugar_binding-like"/>
    <property type="match status" value="1"/>
</dbReference>
<dbReference type="AlphaFoldDB" id="A0A4Q1C725"/>
<dbReference type="InterPro" id="IPR028082">
    <property type="entry name" value="Peripla_BP_I"/>
</dbReference>
<dbReference type="Gene3D" id="3.40.50.2300">
    <property type="match status" value="2"/>
</dbReference>
<dbReference type="InterPro" id="IPR025997">
    <property type="entry name" value="SBP_2_dom"/>
</dbReference>
<dbReference type="OrthoDB" id="6196975at2"/>
<evidence type="ECO:0000259" key="5">
    <source>
        <dbReference type="Pfam" id="PF13407"/>
    </source>
</evidence>
<dbReference type="GO" id="GO:0030246">
    <property type="term" value="F:carbohydrate binding"/>
    <property type="evidence" value="ECO:0007669"/>
    <property type="project" value="UniProtKB-ARBA"/>
</dbReference>
<comment type="caution">
    <text evidence="6">The sequence shown here is derived from an EMBL/GenBank/DDBJ whole genome shotgun (WGS) entry which is preliminary data.</text>
</comment>
<dbReference type="PANTHER" id="PTHR46847">
    <property type="entry name" value="D-ALLOSE-BINDING PERIPLASMIC PROTEIN-RELATED"/>
    <property type="match status" value="1"/>
</dbReference>
<keyword evidence="7" id="KW-1185">Reference proteome</keyword>
<comment type="subcellular location">
    <subcellularLocation>
        <location evidence="1">Cell envelope</location>
    </subcellularLocation>
</comment>
<evidence type="ECO:0000256" key="3">
    <source>
        <dbReference type="ARBA" id="ARBA00022729"/>
    </source>
</evidence>
<evidence type="ECO:0000256" key="1">
    <source>
        <dbReference type="ARBA" id="ARBA00004196"/>
    </source>
</evidence>
<dbReference type="Proteomes" id="UP000290218">
    <property type="component" value="Unassembled WGS sequence"/>
</dbReference>
<accession>A0A4Q1C725</accession>
<organism evidence="6 7">
    <name type="scientific">Oleiharenicola lentus</name>
    <dbReference type="NCBI Taxonomy" id="2508720"/>
    <lineage>
        <taxon>Bacteria</taxon>
        <taxon>Pseudomonadati</taxon>
        <taxon>Verrucomicrobiota</taxon>
        <taxon>Opitutia</taxon>
        <taxon>Opitutales</taxon>
        <taxon>Opitutaceae</taxon>
        <taxon>Oleiharenicola</taxon>
    </lineage>
</organism>
<name>A0A4Q1C725_9BACT</name>
<keyword evidence="3 4" id="KW-0732">Signal</keyword>
<feature type="domain" description="Periplasmic binding protein" evidence="5">
    <location>
        <begin position="23"/>
        <end position="283"/>
    </location>
</feature>
<feature type="signal peptide" evidence="4">
    <location>
        <begin position="1"/>
        <end position="18"/>
    </location>
</feature>
<dbReference type="PANTHER" id="PTHR46847:SF1">
    <property type="entry name" value="D-ALLOSE-BINDING PERIPLASMIC PROTEIN-RELATED"/>
    <property type="match status" value="1"/>
</dbReference>